<name>A0A6A5X793_9PLEO</name>
<dbReference type="GO" id="GO:0004777">
    <property type="term" value="F:succinate-semialdehyde dehydrogenase (NAD+) activity"/>
    <property type="evidence" value="ECO:0007669"/>
    <property type="project" value="TreeGrafter"/>
</dbReference>
<dbReference type="EMBL" id="ML978081">
    <property type="protein sequence ID" value="KAF2008782.1"/>
    <property type="molecule type" value="Genomic_DNA"/>
</dbReference>
<evidence type="ECO:0000259" key="4">
    <source>
        <dbReference type="Pfam" id="PF00171"/>
    </source>
</evidence>
<evidence type="ECO:0000313" key="5">
    <source>
        <dbReference type="EMBL" id="KAF2008782.1"/>
    </source>
</evidence>
<dbReference type="Gene3D" id="3.40.309.10">
    <property type="entry name" value="Aldehyde Dehydrogenase, Chain A, domain 2"/>
    <property type="match status" value="1"/>
</dbReference>
<dbReference type="PROSITE" id="PS00687">
    <property type="entry name" value="ALDEHYDE_DEHYDR_GLU"/>
    <property type="match status" value="1"/>
</dbReference>
<dbReference type="RefSeq" id="XP_033377121.1">
    <property type="nucleotide sequence ID" value="XM_033532861.1"/>
</dbReference>
<evidence type="ECO:0000313" key="6">
    <source>
        <dbReference type="Proteomes" id="UP000799778"/>
    </source>
</evidence>
<sequence>MAKNEQVVGSPASAFASNSVIPFWINGEEVVSESEFSLISPIDQRVLYRCSSAGTAEVSRAVESAQSAFVEWSKTKPRERRDIFLRAADEFRRRKAELRHYSLTETGASEAMFAFEHEAACQACYDVAGLIQIATTGTAPVLDAEGSSGVVLNEPFGVVLGIAPWNGPNVLGLRACLQPLAMGNTVILKGPEAAPATYWAIASILHASGLPAGCLNTLYHRPEDAAEVTSALISHPSVKKINFTGSTAVGSIIASLAGQYLKPTVMELGGKAPAIICDDADIELAAVQCCLGAFLHAGQVCMSTERIIVNAAIATEFREALKSAMVKLFGSQQTPQLVNSTAVVRNHMLISDALSNGASLLYGKLNDDYDQASTRMPPAIIENVTPRMKIYSTESFGPTVTLYIVNSDEEAIKLANDTEYGLSSAVFTADLCRALRIAKSIDSGAVHINSMTIHDETTLPHGGVKSSGFGRFNSLPGLQEWVRTKTVTWKD</sequence>
<evidence type="ECO:0000256" key="3">
    <source>
        <dbReference type="RuleBase" id="RU003345"/>
    </source>
</evidence>
<dbReference type="InterPro" id="IPR050740">
    <property type="entry name" value="Aldehyde_DH_Superfamily"/>
</dbReference>
<dbReference type="Gene3D" id="3.40.605.10">
    <property type="entry name" value="Aldehyde Dehydrogenase, Chain A, domain 1"/>
    <property type="match status" value="1"/>
</dbReference>
<dbReference type="SUPFAM" id="SSF53720">
    <property type="entry name" value="ALDH-like"/>
    <property type="match status" value="1"/>
</dbReference>
<dbReference type="InterPro" id="IPR016161">
    <property type="entry name" value="Ald_DH/histidinol_DH"/>
</dbReference>
<dbReference type="Proteomes" id="UP000799778">
    <property type="component" value="Unassembled WGS sequence"/>
</dbReference>
<organism evidence="5 6">
    <name type="scientific">Aaosphaeria arxii CBS 175.79</name>
    <dbReference type="NCBI Taxonomy" id="1450172"/>
    <lineage>
        <taxon>Eukaryota</taxon>
        <taxon>Fungi</taxon>
        <taxon>Dikarya</taxon>
        <taxon>Ascomycota</taxon>
        <taxon>Pezizomycotina</taxon>
        <taxon>Dothideomycetes</taxon>
        <taxon>Pleosporomycetidae</taxon>
        <taxon>Pleosporales</taxon>
        <taxon>Pleosporales incertae sedis</taxon>
        <taxon>Aaosphaeria</taxon>
    </lineage>
</organism>
<dbReference type="InterPro" id="IPR016162">
    <property type="entry name" value="Ald_DH_N"/>
</dbReference>
<dbReference type="OrthoDB" id="310895at2759"/>
<keyword evidence="1 3" id="KW-0560">Oxidoreductase</keyword>
<evidence type="ECO:0000256" key="1">
    <source>
        <dbReference type="ARBA" id="ARBA00023002"/>
    </source>
</evidence>
<dbReference type="InterPro" id="IPR016163">
    <property type="entry name" value="Ald_DH_C"/>
</dbReference>
<dbReference type="CDD" id="cd07105">
    <property type="entry name" value="ALDH_SaliADH"/>
    <property type="match status" value="1"/>
</dbReference>
<dbReference type="AlphaFoldDB" id="A0A6A5X793"/>
<dbReference type="GO" id="GO:0009450">
    <property type="term" value="P:gamma-aminobutyric acid catabolic process"/>
    <property type="evidence" value="ECO:0007669"/>
    <property type="project" value="TreeGrafter"/>
</dbReference>
<dbReference type="PANTHER" id="PTHR43353">
    <property type="entry name" value="SUCCINATE-SEMIALDEHYDE DEHYDROGENASE, MITOCHONDRIAL"/>
    <property type="match status" value="1"/>
</dbReference>
<protein>
    <submittedName>
        <fullName evidence="5">Vanillin dehydrogenase</fullName>
    </submittedName>
</protein>
<dbReference type="InterPro" id="IPR015590">
    <property type="entry name" value="Aldehyde_DH_dom"/>
</dbReference>
<feature type="active site" evidence="2">
    <location>
        <position position="267"/>
    </location>
</feature>
<gene>
    <name evidence="5" type="ORF">BU24DRAFT_474726</name>
</gene>
<comment type="similarity">
    <text evidence="3">Belongs to the aldehyde dehydrogenase family.</text>
</comment>
<dbReference type="PANTHER" id="PTHR43353:SF6">
    <property type="entry name" value="CYTOPLASMIC ALDEHYDE DEHYDROGENASE (EUROFUNG)"/>
    <property type="match status" value="1"/>
</dbReference>
<reference evidence="5" key="1">
    <citation type="journal article" date="2020" name="Stud. Mycol.">
        <title>101 Dothideomycetes genomes: a test case for predicting lifestyles and emergence of pathogens.</title>
        <authorList>
            <person name="Haridas S."/>
            <person name="Albert R."/>
            <person name="Binder M."/>
            <person name="Bloem J."/>
            <person name="Labutti K."/>
            <person name="Salamov A."/>
            <person name="Andreopoulos B."/>
            <person name="Baker S."/>
            <person name="Barry K."/>
            <person name="Bills G."/>
            <person name="Bluhm B."/>
            <person name="Cannon C."/>
            <person name="Castanera R."/>
            <person name="Culley D."/>
            <person name="Daum C."/>
            <person name="Ezra D."/>
            <person name="Gonzalez J."/>
            <person name="Henrissat B."/>
            <person name="Kuo A."/>
            <person name="Liang C."/>
            <person name="Lipzen A."/>
            <person name="Lutzoni F."/>
            <person name="Magnuson J."/>
            <person name="Mondo S."/>
            <person name="Nolan M."/>
            <person name="Ohm R."/>
            <person name="Pangilinan J."/>
            <person name="Park H.-J."/>
            <person name="Ramirez L."/>
            <person name="Alfaro M."/>
            <person name="Sun H."/>
            <person name="Tritt A."/>
            <person name="Yoshinaga Y."/>
            <person name="Zwiers L.-H."/>
            <person name="Turgeon B."/>
            <person name="Goodwin S."/>
            <person name="Spatafora J."/>
            <person name="Crous P."/>
            <person name="Grigoriev I."/>
        </authorList>
    </citation>
    <scope>NUCLEOTIDE SEQUENCE</scope>
    <source>
        <strain evidence="5">CBS 175.79</strain>
    </source>
</reference>
<proteinExistence type="inferred from homology"/>
<dbReference type="InterPro" id="IPR029510">
    <property type="entry name" value="Ald_DH_CS_GLU"/>
</dbReference>
<dbReference type="GeneID" id="54290258"/>
<evidence type="ECO:0000256" key="2">
    <source>
        <dbReference type="PROSITE-ProRule" id="PRU10007"/>
    </source>
</evidence>
<keyword evidence="6" id="KW-1185">Reference proteome</keyword>
<accession>A0A6A5X793</accession>
<feature type="domain" description="Aldehyde dehydrogenase" evidence="4">
    <location>
        <begin position="34"/>
        <end position="487"/>
    </location>
</feature>
<dbReference type="Pfam" id="PF00171">
    <property type="entry name" value="Aldedh"/>
    <property type="match status" value="1"/>
</dbReference>